<dbReference type="Pfam" id="PF05216">
    <property type="entry name" value="UNC-50"/>
    <property type="match status" value="1"/>
</dbReference>
<evidence type="ECO:0000256" key="7">
    <source>
        <dbReference type="SAM" id="Phobius"/>
    </source>
</evidence>
<evidence type="ECO:0000256" key="2">
    <source>
        <dbReference type="ARBA" id="ARBA00006293"/>
    </source>
</evidence>
<evidence type="ECO:0000256" key="4">
    <source>
        <dbReference type="ARBA" id="ARBA00022989"/>
    </source>
</evidence>
<feature type="transmembrane region" description="Helical" evidence="7">
    <location>
        <begin position="257"/>
        <end position="275"/>
    </location>
</feature>
<accession>A0A0G4FM72</accession>
<dbReference type="PANTHER" id="PTHR12841:SF6">
    <property type="entry name" value="PROTEIN UNC-50 HOMOLOG"/>
    <property type="match status" value="1"/>
</dbReference>
<proteinExistence type="inferred from homology"/>
<evidence type="ECO:0000256" key="1">
    <source>
        <dbReference type="ARBA" id="ARBA00004141"/>
    </source>
</evidence>
<feature type="transmembrane region" description="Helical" evidence="7">
    <location>
        <begin position="113"/>
        <end position="133"/>
    </location>
</feature>
<feature type="transmembrane region" description="Helical" evidence="7">
    <location>
        <begin position="218"/>
        <end position="237"/>
    </location>
</feature>
<gene>
    <name evidence="8" type="ORF">Vbra_21495</name>
</gene>
<dbReference type="OrthoDB" id="10027013at2759"/>
<reference evidence="8 9" key="1">
    <citation type="submission" date="2014-11" db="EMBL/GenBank/DDBJ databases">
        <authorList>
            <person name="Zhu J."/>
            <person name="Qi W."/>
            <person name="Song R."/>
        </authorList>
    </citation>
    <scope>NUCLEOTIDE SEQUENCE [LARGE SCALE GENOMIC DNA]</scope>
</reference>
<evidence type="ECO:0000256" key="3">
    <source>
        <dbReference type="ARBA" id="ARBA00022692"/>
    </source>
</evidence>
<evidence type="ECO:0000256" key="5">
    <source>
        <dbReference type="ARBA" id="ARBA00023136"/>
    </source>
</evidence>
<evidence type="ECO:0000313" key="8">
    <source>
        <dbReference type="EMBL" id="CEM14939.1"/>
    </source>
</evidence>
<protein>
    <recommendedName>
        <fullName evidence="10">UNC-50 family protein</fullName>
    </recommendedName>
</protein>
<dbReference type="InterPro" id="IPR007881">
    <property type="entry name" value="UNC-50"/>
</dbReference>
<evidence type="ECO:0000313" key="9">
    <source>
        <dbReference type="Proteomes" id="UP000041254"/>
    </source>
</evidence>
<evidence type="ECO:0008006" key="10">
    <source>
        <dbReference type="Google" id="ProtNLM"/>
    </source>
</evidence>
<keyword evidence="9" id="KW-1185">Reference proteome</keyword>
<dbReference type="InParanoid" id="A0A0G4FM72"/>
<dbReference type="Proteomes" id="UP000041254">
    <property type="component" value="Unassembled WGS sequence"/>
</dbReference>
<comment type="similarity">
    <text evidence="2">Belongs to the unc-50 family.</text>
</comment>
<feature type="region of interest" description="Disordered" evidence="6">
    <location>
        <begin position="1"/>
        <end position="21"/>
    </location>
</feature>
<dbReference type="VEuPathDB" id="CryptoDB:Vbra_21495"/>
<dbReference type="EMBL" id="CDMY01000461">
    <property type="protein sequence ID" value="CEM14939.1"/>
    <property type="molecule type" value="Genomic_DNA"/>
</dbReference>
<keyword evidence="3 7" id="KW-0812">Transmembrane</keyword>
<dbReference type="OMA" id="YRNFMYR"/>
<keyword evidence="4 7" id="KW-1133">Transmembrane helix</keyword>
<keyword evidence="5 7" id="KW-0472">Membrane</keyword>
<feature type="compositionally biased region" description="Low complexity" evidence="6">
    <location>
        <begin position="11"/>
        <end position="21"/>
    </location>
</feature>
<feature type="transmembrane region" description="Helical" evidence="7">
    <location>
        <begin position="140"/>
        <end position="165"/>
    </location>
</feature>
<dbReference type="GO" id="GO:0000139">
    <property type="term" value="C:Golgi membrane"/>
    <property type="evidence" value="ECO:0007669"/>
    <property type="project" value="TreeGrafter"/>
</dbReference>
<feature type="transmembrane region" description="Helical" evidence="7">
    <location>
        <begin position="185"/>
        <end position="206"/>
    </location>
</feature>
<sequence length="290" mass="32584">MPALPTMLPLSTAGPSSPSARSSVSISSSAYTHTSSARGGFARGGSSSFMMPYLSQSPPHRSEYFRRIFSVAQMDLEYTFAQMVYLIISPRKAYQFDSYRKQTKNQWARDDPGFVVVLGFFLVMSGLAYAAAFRLSGVRFLVAMFLPLVYFLVVGVVMASASWFLANKYLRHYYSFHAAEQTVEWMYAFDIHCNGTLLAFLISLVLQYPFLPLLLPKGYLPAIVCNTINGVAVFYYFKLTMQGYNQLPFIEQAQYLFAPVPVLWLLLVVLSCLGINSTRYLVYSFVGLLA</sequence>
<dbReference type="AlphaFoldDB" id="A0A0G4FM72"/>
<organism evidence="8 9">
    <name type="scientific">Vitrella brassicaformis (strain CCMP3155)</name>
    <dbReference type="NCBI Taxonomy" id="1169540"/>
    <lineage>
        <taxon>Eukaryota</taxon>
        <taxon>Sar</taxon>
        <taxon>Alveolata</taxon>
        <taxon>Colpodellida</taxon>
        <taxon>Vitrellaceae</taxon>
        <taxon>Vitrella</taxon>
    </lineage>
</organism>
<comment type="subcellular location">
    <subcellularLocation>
        <location evidence="1">Membrane</location>
        <topology evidence="1">Multi-pass membrane protein</topology>
    </subcellularLocation>
</comment>
<dbReference type="PANTHER" id="PTHR12841">
    <property type="entry name" value="PROTEIN UNC-50 HOMOLOG"/>
    <property type="match status" value="1"/>
</dbReference>
<name>A0A0G4FM72_VITBC</name>
<evidence type="ECO:0000256" key="6">
    <source>
        <dbReference type="SAM" id="MobiDB-lite"/>
    </source>
</evidence>